<dbReference type="InterPro" id="IPR022141">
    <property type="entry name" value="ATP_Ca_trans_C"/>
</dbReference>
<dbReference type="InterPro" id="IPR004014">
    <property type="entry name" value="ATPase_P-typ_cation-transptr_N"/>
</dbReference>
<dbReference type="Pfam" id="PF00690">
    <property type="entry name" value="Cation_ATPase_N"/>
    <property type="match status" value="1"/>
</dbReference>
<feature type="transmembrane region" description="Helical" evidence="18">
    <location>
        <begin position="1063"/>
        <end position="1084"/>
    </location>
</feature>
<dbReference type="GO" id="GO:1905059">
    <property type="term" value="F:P-type calcium transporter activity involved in regulation of postsynaptic cytosolic calcium ion concentration"/>
    <property type="evidence" value="ECO:0007669"/>
    <property type="project" value="Ensembl"/>
</dbReference>
<keyword evidence="4" id="KW-1003">Cell membrane</keyword>
<dbReference type="Pfam" id="PF08282">
    <property type="entry name" value="Hydrolase_3"/>
    <property type="match status" value="1"/>
</dbReference>
<keyword evidence="10 18" id="KW-0106">Calcium</keyword>
<evidence type="ECO:0000256" key="12">
    <source>
        <dbReference type="ARBA" id="ARBA00022842"/>
    </source>
</evidence>
<dbReference type="Pfam" id="PF00689">
    <property type="entry name" value="Cation_ATPase_C"/>
    <property type="match status" value="1"/>
</dbReference>
<keyword evidence="14" id="KW-1278">Translocase</keyword>
<evidence type="ECO:0000256" key="19">
    <source>
        <dbReference type="SAM" id="MobiDB-lite"/>
    </source>
</evidence>
<dbReference type="SUPFAM" id="SSF81660">
    <property type="entry name" value="Metal cation-transporting ATPase, ATP-binding domain N"/>
    <property type="match status" value="1"/>
</dbReference>
<dbReference type="FunFam" id="3.40.1110.10:FF:000032">
    <property type="entry name" value="Calcium-transporting ATPase"/>
    <property type="match status" value="1"/>
</dbReference>
<dbReference type="GO" id="GO:0098982">
    <property type="term" value="C:GABA-ergic synapse"/>
    <property type="evidence" value="ECO:0007669"/>
    <property type="project" value="Ensembl"/>
</dbReference>
<dbReference type="GO" id="GO:0005516">
    <property type="term" value="F:calmodulin binding"/>
    <property type="evidence" value="ECO:0007669"/>
    <property type="project" value="UniProtKB-KW"/>
</dbReference>
<keyword evidence="16 18" id="KW-0406">Ion transport</keyword>
<dbReference type="InterPro" id="IPR006068">
    <property type="entry name" value="ATPase_P-typ_cation-transptr_C"/>
</dbReference>
<organism evidence="21 22">
    <name type="scientific">Catagonus wagneri</name>
    <name type="common">Chacoan peccary</name>
    <dbReference type="NCBI Taxonomy" id="51154"/>
    <lineage>
        <taxon>Eukaryota</taxon>
        <taxon>Metazoa</taxon>
        <taxon>Chordata</taxon>
        <taxon>Craniata</taxon>
        <taxon>Vertebrata</taxon>
        <taxon>Euteleostomi</taxon>
        <taxon>Mammalia</taxon>
        <taxon>Eutheria</taxon>
        <taxon>Laurasiatheria</taxon>
        <taxon>Artiodactyla</taxon>
        <taxon>Suina</taxon>
        <taxon>Tayassuidae</taxon>
        <taxon>Catagonus</taxon>
    </lineage>
</organism>
<dbReference type="FunFam" id="1.20.1110.10:FF:000008">
    <property type="entry name" value="Calcium-transporting ATPase"/>
    <property type="match status" value="1"/>
</dbReference>
<dbReference type="FunFam" id="1.20.1110.10:FF:000001">
    <property type="entry name" value="Calcium-transporting ATPase"/>
    <property type="match status" value="1"/>
</dbReference>
<dbReference type="InterPro" id="IPR036412">
    <property type="entry name" value="HAD-like_sf"/>
</dbReference>
<dbReference type="EC" id="7.2.2.10" evidence="18"/>
<feature type="compositionally biased region" description="Polar residues" evidence="19">
    <location>
        <begin position="1"/>
        <end position="13"/>
    </location>
</feature>
<feature type="transmembrane region" description="Helical" evidence="18">
    <location>
        <begin position="1031"/>
        <end position="1051"/>
    </location>
</feature>
<dbReference type="Proteomes" id="UP000694540">
    <property type="component" value="Unplaced"/>
</dbReference>
<evidence type="ECO:0000256" key="16">
    <source>
        <dbReference type="ARBA" id="ARBA00023065"/>
    </source>
</evidence>
<dbReference type="Gene3D" id="3.40.1110.10">
    <property type="entry name" value="Calcium-transporting ATPase, cytoplasmic domain N"/>
    <property type="match status" value="1"/>
</dbReference>
<evidence type="ECO:0000256" key="4">
    <source>
        <dbReference type="ARBA" id="ARBA00022475"/>
    </source>
</evidence>
<dbReference type="InterPro" id="IPR059000">
    <property type="entry name" value="ATPase_P-type_domA"/>
</dbReference>
<keyword evidence="7 18" id="KW-0812">Transmembrane</keyword>
<dbReference type="Gene3D" id="1.20.1110.10">
    <property type="entry name" value="Calcium-transporting ATPase, transmembrane domain"/>
    <property type="match status" value="3"/>
</dbReference>
<dbReference type="Pfam" id="PF13246">
    <property type="entry name" value="Cation_ATPase"/>
    <property type="match status" value="1"/>
</dbReference>
<keyword evidence="17 18" id="KW-0472">Membrane</keyword>
<evidence type="ECO:0000256" key="8">
    <source>
        <dbReference type="ARBA" id="ARBA00022723"/>
    </source>
</evidence>
<keyword evidence="5" id="KW-0597">Phosphoprotein</keyword>
<evidence type="ECO:0000256" key="10">
    <source>
        <dbReference type="ARBA" id="ARBA00022837"/>
    </source>
</evidence>
<keyword evidence="22" id="KW-1185">Reference proteome</keyword>
<dbReference type="GO" id="GO:0016887">
    <property type="term" value="F:ATP hydrolysis activity"/>
    <property type="evidence" value="ECO:0007669"/>
    <property type="project" value="InterPro"/>
</dbReference>
<evidence type="ECO:0000256" key="6">
    <source>
        <dbReference type="ARBA" id="ARBA00022568"/>
    </source>
</evidence>
<keyword evidence="6 18" id="KW-0109">Calcium transport</keyword>
<dbReference type="InterPro" id="IPR006408">
    <property type="entry name" value="P-type_ATPase_IIB"/>
</dbReference>
<dbReference type="FunFam" id="1.20.1110.10:FF:000002">
    <property type="entry name" value="Calcium-transporting ATPase"/>
    <property type="match status" value="1"/>
</dbReference>
<keyword evidence="3 18" id="KW-0813">Transport</keyword>
<dbReference type="GO" id="GO:0098978">
    <property type="term" value="C:glutamatergic synapse"/>
    <property type="evidence" value="ECO:0007669"/>
    <property type="project" value="Ensembl"/>
</dbReference>
<keyword evidence="11 18" id="KW-0067">ATP-binding</keyword>
<feature type="compositionally biased region" description="Low complexity" evidence="19">
    <location>
        <begin position="314"/>
        <end position="329"/>
    </location>
</feature>
<feature type="transmembrane region" description="Helical" evidence="18">
    <location>
        <begin position="151"/>
        <end position="170"/>
    </location>
</feature>
<sequence length="1243" mass="136865">MGDMTNSDFYSKNQRNESSHGGEFGCTMEELRSLMELRGTEAVVKIKETYGDTDAICRRLKTSPVEGLPGTAPDLEKRKQIFGQNFIPPKKPKTFLQLVWEALQDVTLIILEIAAIISLGLSFYHPPGENNEGCATAQGGAEDEGEAEAGWIEGAAILLSVICVVLVTAFNDWSKEKQFRGLQSRIEQEQKFTVVRAGQVVQIPVAEIVVGDIAQVKYGDLLPADGLFIQGNDLKIDESSLTGESDQVRKSVDKDPMLLSGTHVMEGSGRMVVTAVGVNSQTGIIFTLLGAGGEEEEKKDKKGVKKGDGLQLPATDGAAGSNAADSANTSLVNGKMQDGNVDASQSKAKQQDGAAAMEMQPLKSAEGGDADDKKKANMHKKEKSVLQGKLTKLAVQIGKAGLVMSAITVIILVLYFTVDTFVVNKKPWLPECTPVYVQYFVKFFIIGVTVLVVAVPEGLPLAVTISLAYSVKKMMKDNNLVRHLDACETMGNATAICSDKTGTLTTNRMTVVQAYVGDVHYKEIPEPSSINAKTMELLVNAIAINSAYTTKILPPEKEGALPRQVGNKTECGLLGFVLDLKQDYEPVRTQMPEEKLYKVYTFNSVRKSMSTVIKLPDESFRMYSKGASEIVLKKCCKILNGAGEPRVFRPRDRDEMVKKVIEPMACDGLRTICVAYRDFPSSPEPDWDNENDILNDLTCICVVGIEDPVRPEVPEAIRKCQRAGITVRMVTGDNINTARAIAIKCGIIHPGEDFLCLEGKEFNRRIRNEKGEIEQERIDKIWPKLRVLARSSPTDKHTLVKGIIDSTHTEQRQVVAVTGDGTNDGPALKKADVGFAMGIAGTDVAKEASDIILTDDNFSSIVKAVMWGRNVYDSISKFLQFQLTVNVVAVIVAFTGACITQDSPLKAVQMLWVNLIMDTFASLALATEPPTETLLLRKPYGRNKPLISRTMMKNILGHAVYQLTLIFTLLFVGEKMFQIDSGRNAPLHSPPSEHYTIIFNTFVMMQLFNEINARKIHGERNVFDGIFRNPIFCTIVLGTFAIQIVIVQFGGKPFSCSPLQLDQWMWCIFIGLGELVWGQVIATIPTSRLKFLKEAGGLTQKEEIPEEELNEDVEEIDHAERELRRGQILWFRGLNRIQTQIRVVKAFRSSLYEGLEKPESRTSIHNFMAHPEFRIEDSQPHIPLIDDTDLEEDAALKQNSSPPTSLNKNNSAIDSGINLTTDTSKSATSSSPGSPIHSLETSL</sequence>
<dbReference type="InterPro" id="IPR001757">
    <property type="entry name" value="P_typ_ATPase"/>
</dbReference>
<dbReference type="InterPro" id="IPR023298">
    <property type="entry name" value="ATPase_P-typ_TM_dom_sf"/>
</dbReference>
<gene>
    <name evidence="21" type="primary">ATP2B2</name>
</gene>
<feature type="transmembrane region" description="Helical" evidence="18">
    <location>
        <begin position="98"/>
        <end position="121"/>
    </location>
</feature>
<dbReference type="SFLD" id="SFLDF00027">
    <property type="entry name" value="p-type_atpase"/>
    <property type="match status" value="1"/>
</dbReference>
<dbReference type="Pfam" id="PF12424">
    <property type="entry name" value="ATP_Ca_trans_C"/>
    <property type="match status" value="1"/>
</dbReference>
<dbReference type="Pfam" id="PF00122">
    <property type="entry name" value="E1-E2_ATPase"/>
    <property type="match status" value="1"/>
</dbReference>
<dbReference type="SMART" id="SM00831">
    <property type="entry name" value="Cation_ATPase_N"/>
    <property type="match status" value="1"/>
</dbReference>
<proteinExistence type="inferred from homology"/>
<dbReference type="GeneTree" id="ENSGT00940000161461"/>
<dbReference type="AlphaFoldDB" id="A0A8C3WYV7"/>
<evidence type="ECO:0000256" key="17">
    <source>
        <dbReference type="ARBA" id="ARBA00023136"/>
    </source>
</evidence>
<comment type="caution">
    <text evidence="18">Lacks conserved residue(s) required for the propagation of feature annotation.</text>
</comment>
<feature type="region of interest" description="Disordered" evidence="19">
    <location>
        <begin position="296"/>
        <end position="373"/>
    </location>
</feature>
<feature type="region of interest" description="Disordered" evidence="19">
    <location>
        <begin position="1195"/>
        <end position="1243"/>
    </location>
</feature>
<feature type="region of interest" description="Disordered" evidence="19">
    <location>
        <begin position="1"/>
        <end position="24"/>
    </location>
</feature>
<feature type="compositionally biased region" description="Polar residues" evidence="19">
    <location>
        <begin position="1197"/>
        <end position="1219"/>
    </location>
</feature>
<feature type="transmembrane region" description="Helical" evidence="18">
    <location>
        <begin position="955"/>
        <end position="973"/>
    </location>
</feature>
<dbReference type="FunFam" id="3.40.50.1000:FF:000007">
    <property type="entry name" value="Calcium-transporting ATPase"/>
    <property type="match status" value="1"/>
</dbReference>
<dbReference type="NCBIfam" id="TIGR01517">
    <property type="entry name" value="ATPase-IIB_Ca"/>
    <property type="match status" value="1"/>
</dbReference>
<evidence type="ECO:0000313" key="21">
    <source>
        <dbReference type="Ensembl" id="ENSCWAP00000019859.1"/>
    </source>
</evidence>
<evidence type="ECO:0000259" key="20">
    <source>
        <dbReference type="SMART" id="SM00831"/>
    </source>
</evidence>
<dbReference type="InterPro" id="IPR023214">
    <property type="entry name" value="HAD_sf"/>
</dbReference>
<dbReference type="PANTHER" id="PTHR24093:SF377">
    <property type="entry name" value="PLASMA MEMBRANE CALCIUM-TRANSPORTING ATPASE 2"/>
    <property type="match status" value="1"/>
</dbReference>
<evidence type="ECO:0000256" key="14">
    <source>
        <dbReference type="ARBA" id="ARBA00022967"/>
    </source>
</evidence>
<protein>
    <recommendedName>
        <fullName evidence="18">Calcium-transporting ATPase</fullName>
        <ecNumber evidence="18">7.2.2.10</ecNumber>
    </recommendedName>
</protein>
<dbReference type="CDD" id="cd02081">
    <property type="entry name" value="P-type_ATPase_Ca_PMCA-like"/>
    <property type="match status" value="1"/>
</dbReference>
<evidence type="ECO:0000256" key="13">
    <source>
        <dbReference type="ARBA" id="ARBA00022860"/>
    </source>
</evidence>
<dbReference type="NCBIfam" id="TIGR01494">
    <property type="entry name" value="ATPase_P-type"/>
    <property type="match status" value="3"/>
</dbReference>
<comment type="catalytic activity">
    <reaction evidence="18">
        <text>Ca(2+)(in) + ATP + H2O = Ca(2+)(out) + ADP + phosphate + H(+)</text>
        <dbReference type="Rhea" id="RHEA:18105"/>
        <dbReference type="ChEBI" id="CHEBI:15377"/>
        <dbReference type="ChEBI" id="CHEBI:15378"/>
        <dbReference type="ChEBI" id="CHEBI:29108"/>
        <dbReference type="ChEBI" id="CHEBI:30616"/>
        <dbReference type="ChEBI" id="CHEBI:43474"/>
        <dbReference type="ChEBI" id="CHEBI:456216"/>
        <dbReference type="EC" id="7.2.2.10"/>
    </reaction>
</comment>
<evidence type="ECO:0000256" key="2">
    <source>
        <dbReference type="ARBA" id="ARBA00006124"/>
    </source>
</evidence>
<dbReference type="InterPro" id="IPR008250">
    <property type="entry name" value="ATPase_P-typ_transduc_dom_A_sf"/>
</dbReference>
<comment type="similarity">
    <text evidence="2 18">Belongs to the cation transport ATPase (P-type) (TC 3.A.3) family. Type IIB subfamily.</text>
</comment>
<dbReference type="InterPro" id="IPR018303">
    <property type="entry name" value="ATPase_P-typ_P_site"/>
</dbReference>
<dbReference type="Ensembl" id="ENSCWAT00000021544.1">
    <property type="protein sequence ID" value="ENSCWAP00000019859.1"/>
    <property type="gene ID" value="ENSCWAG00000012003.1"/>
</dbReference>
<evidence type="ECO:0000256" key="5">
    <source>
        <dbReference type="ARBA" id="ARBA00022553"/>
    </source>
</evidence>
<reference evidence="21" key="2">
    <citation type="submission" date="2025-09" db="UniProtKB">
        <authorList>
            <consortium name="Ensembl"/>
        </authorList>
    </citation>
    <scope>IDENTIFICATION</scope>
</reference>
<feature type="transmembrane region" description="Helical" evidence="18">
    <location>
        <begin position="402"/>
        <end position="423"/>
    </location>
</feature>
<evidence type="ECO:0000256" key="9">
    <source>
        <dbReference type="ARBA" id="ARBA00022741"/>
    </source>
</evidence>
<accession>A0A8C3WYV7</accession>
<dbReference type="SFLD" id="SFLDS00003">
    <property type="entry name" value="Haloacid_Dehalogenase"/>
    <property type="match status" value="1"/>
</dbReference>
<feature type="domain" description="Cation-transporting P-type ATPase N-terminal" evidence="20">
    <location>
        <begin position="47"/>
        <end position="123"/>
    </location>
</feature>
<dbReference type="SUPFAM" id="SSF81665">
    <property type="entry name" value="Calcium ATPase, transmembrane domain M"/>
    <property type="match status" value="1"/>
</dbReference>
<dbReference type="PRINTS" id="PR00119">
    <property type="entry name" value="CATATPASE"/>
</dbReference>
<dbReference type="SUPFAM" id="SSF81653">
    <property type="entry name" value="Calcium ATPase, transduction domain A"/>
    <property type="match status" value="1"/>
</dbReference>
<dbReference type="InterPro" id="IPR044492">
    <property type="entry name" value="P_typ_ATPase_HD_dom"/>
</dbReference>
<evidence type="ECO:0000256" key="7">
    <source>
        <dbReference type="ARBA" id="ARBA00022692"/>
    </source>
</evidence>
<feature type="transmembrane region" description="Helical" evidence="18">
    <location>
        <begin position="443"/>
        <end position="469"/>
    </location>
</feature>
<dbReference type="SUPFAM" id="SSF56784">
    <property type="entry name" value="HAD-like"/>
    <property type="match status" value="1"/>
</dbReference>
<feature type="compositionally biased region" description="Low complexity" evidence="19">
    <location>
        <begin position="1220"/>
        <end position="1234"/>
    </location>
</feature>
<dbReference type="PROSITE" id="PS00154">
    <property type="entry name" value="ATPASE_E1_E2"/>
    <property type="match status" value="1"/>
</dbReference>
<dbReference type="GO" id="GO:0030165">
    <property type="term" value="F:PDZ domain binding"/>
    <property type="evidence" value="ECO:0007669"/>
    <property type="project" value="TreeGrafter"/>
</dbReference>
<dbReference type="InterPro" id="IPR023299">
    <property type="entry name" value="ATPase_P-typ_cyto_dom_N"/>
</dbReference>
<keyword evidence="9 18" id="KW-0547">Nucleotide-binding</keyword>
<dbReference type="SFLD" id="SFLDG00002">
    <property type="entry name" value="C1.7:_P-type_atpase_like"/>
    <property type="match status" value="1"/>
</dbReference>
<dbReference type="PANTHER" id="PTHR24093">
    <property type="entry name" value="CATION TRANSPORTING ATPASE"/>
    <property type="match status" value="1"/>
</dbReference>
<keyword evidence="8" id="KW-0479">Metal-binding</keyword>
<evidence type="ECO:0000256" key="11">
    <source>
        <dbReference type="ARBA" id="ARBA00022840"/>
    </source>
</evidence>
<evidence type="ECO:0000256" key="15">
    <source>
        <dbReference type="ARBA" id="ARBA00022989"/>
    </source>
</evidence>
<dbReference type="Gene3D" id="3.40.50.1000">
    <property type="entry name" value="HAD superfamily/HAD-like"/>
    <property type="match status" value="1"/>
</dbReference>
<dbReference type="Gene3D" id="2.70.150.10">
    <property type="entry name" value="Calcium-transporting ATPase, cytoplasmic transduction domain A"/>
    <property type="match status" value="1"/>
</dbReference>
<keyword evidence="13" id="KW-0112">Calmodulin-binding</keyword>
<comment type="subcellular location">
    <subcellularLocation>
        <location evidence="1">Cell membrane</location>
        <topology evidence="1">Multi-pass membrane protein</topology>
    </subcellularLocation>
    <subcellularLocation>
        <location evidence="18">Membrane</location>
        <topology evidence="18">Multi-pass membrane protein</topology>
    </subcellularLocation>
</comment>
<evidence type="ECO:0000256" key="18">
    <source>
        <dbReference type="RuleBase" id="RU361146"/>
    </source>
</evidence>
<dbReference type="GO" id="GO:0098839">
    <property type="term" value="C:postsynaptic density membrane"/>
    <property type="evidence" value="ECO:0007669"/>
    <property type="project" value="TreeGrafter"/>
</dbReference>
<dbReference type="GO" id="GO:0005524">
    <property type="term" value="F:ATP binding"/>
    <property type="evidence" value="ECO:0007669"/>
    <property type="project" value="UniProtKB-KW"/>
</dbReference>
<comment type="function">
    <text evidence="18">Catalyzes the hydrolysis of ATP coupled with the transport of calcium.</text>
</comment>
<dbReference type="GO" id="GO:0005737">
    <property type="term" value="C:cytoplasm"/>
    <property type="evidence" value="ECO:0007669"/>
    <property type="project" value="Ensembl"/>
</dbReference>
<feature type="compositionally biased region" description="Basic and acidic residues" evidence="19">
    <location>
        <begin position="296"/>
        <end position="308"/>
    </location>
</feature>
<evidence type="ECO:0000256" key="1">
    <source>
        <dbReference type="ARBA" id="ARBA00004651"/>
    </source>
</evidence>
<dbReference type="GO" id="GO:0007605">
    <property type="term" value="P:sensory perception of sound"/>
    <property type="evidence" value="ECO:0007669"/>
    <property type="project" value="Ensembl"/>
</dbReference>
<dbReference type="GO" id="GO:0030182">
    <property type="term" value="P:neuron differentiation"/>
    <property type="evidence" value="ECO:0007669"/>
    <property type="project" value="Ensembl"/>
</dbReference>
<dbReference type="PRINTS" id="PR00121">
    <property type="entry name" value="NAKATPASE"/>
</dbReference>
<evidence type="ECO:0000313" key="22">
    <source>
        <dbReference type="Proteomes" id="UP000694540"/>
    </source>
</evidence>
<keyword evidence="12" id="KW-0460">Magnesium</keyword>
<dbReference type="FunFam" id="2.70.150.10:FF:000001">
    <property type="entry name" value="Calcium-transporting ATPase"/>
    <property type="match status" value="1"/>
</dbReference>
<evidence type="ECO:0000256" key="3">
    <source>
        <dbReference type="ARBA" id="ARBA00022448"/>
    </source>
</evidence>
<dbReference type="GO" id="GO:0046872">
    <property type="term" value="F:metal ion binding"/>
    <property type="evidence" value="ECO:0007669"/>
    <property type="project" value="UniProtKB-KW"/>
</dbReference>
<keyword evidence="15 18" id="KW-1133">Transmembrane helix</keyword>
<name>A0A8C3WYV7_9CETA</name>
<reference evidence="21" key="1">
    <citation type="submission" date="2025-08" db="UniProtKB">
        <authorList>
            <consortium name="Ensembl"/>
        </authorList>
    </citation>
    <scope>IDENTIFICATION</scope>
</reference>